<feature type="region of interest" description="Disordered" evidence="3">
    <location>
        <begin position="23"/>
        <end position="68"/>
    </location>
</feature>
<feature type="compositionally biased region" description="Low complexity" evidence="3">
    <location>
        <begin position="173"/>
        <end position="185"/>
    </location>
</feature>
<gene>
    <name evidence="5" type="ORF">FOA43_000773</name>
</gene>
<dbReference type="EMBL" id="CP064812">
    <property type="protein sequence ID" value="QPG73462.1"/>
    <property type="molecule type" value="Genomic_DNA"/>
</dbReference>
<evidence type="ECO:0000256" key="2">
    <source>
        <dbReference type="PROSITE-ProRule" id="PRU00192"/>
    </source>
</evidence>
<dbReference type="RefSeq" id="XP_038777027.1">
    <property type="nucleotide sequence ID" value="XM_038921099.1"/>
</dbReference>
<evidence type="ECO:0000256" key="3">
    <source>
        <dbReference type="SAM" id="MobiDB-lite"/>
    </source>
</evidence>
<feature type="region of interest" description="Disordered" evidence="3">
    <location>
        <begin position="459"/>
        <end position="509"/>
    </location>
</feature>
<proteinExistence type="predicted"/>
<dbReference type="InterPro" id="IPR053039">
    <property type="entry name" value="Polarity_Bud-Selection_Reg"/>
</dbReference>
<dbReference type="GeneID" id="62194174"/>
<dbReference type="SMART" id="SM00326">
    <property type="entry name" value="SH3"/>
    <property type="match status" value="1"/>
</dbReference>
<feature type="region of interest" description="Disordered" evidence="3">
    <location>
        <begin position="335"/>
        <end position="382"/>
    </location>
</feature>
<name>A0A875S012_EENNA</name>
<dbReference type="KEGG" id="bnn:FOA43_000773"/>
<feature type="compositionally biased region" description="Polar residues" evidence="3">
    <location>
        <begin position="342"/>
        <end position="368"/>
    </location>
</feature>
<dbReference type="PANTHER" id="PTHR47775">
    <property type="entry name" value="BUD SITE SELECTION PROTEIN 14"/>
    <property type="match status" value="1"/>
</dbReference>
<feature type="region of interest" description="Disordered" evidence="3">
    <location>
        <begin position="172"/>
        <end position="232"/>
    </location>
</feature>
<dbReference type="InterPro" id="IPR001452">
    <property type="entry name" value="SH3_domain"/>
</dbReference>
<feature type="compositionally biased region" description="Low complexity" evidence="3">
    <location>
        <begin position="660"/>
        <end position="674"/>
    </location>
</feature>
<feature type="compositionally biased region" description="Polar residues" evidence="3">
    <location>
        <begin position="650"/>
        <end position="659"/>
    </location>
</feature>
<evidence type="ECO:0000256" key="1">
    <source>
        <dbReference type="ARBA" id="ARBA00022443"/>
    </source>
</evidence>
<dbReference type="GO" id="GO:0015630">
    <property type="term" value="C:microtubule cytoskeleton"/>
    <property type="evidence" value="ECO:0007669"/>
    <property type="project" value="TreeGrafter"/>
</dbReference>
<evidence type="ECO:0000313" key="6">
    <source>
        <dbReference type="Proteomes" id="UP000662931"/>
    </source>
</evidence>
<protein>
    <recommendedName>
        <fullName evidence="4">SH3 domain-containing protein</fullName>
    </recommendedName>
</protein>
<feature type="compositionally biased region" description="Polar residues" evidence="3">
    <location>
        <begin position="57"/>
        <end position="68"/>
    </location>
</feature>
<feature type="compositionally biased region" description="Low complexity" evidence="3">
    <location>
        <begin position="120"/>
        <end position="129"/>
    </location>
</feature>
<feature type="region of interest" description="Disordered" evidence="3">
    <location>
        <begin position="650"/>
        <end position="688"/>
    </location>
</feature>
<sequence>MYDGYSLSRQLNMDLGQILSLPDQGQLSHSQNSQSSQSSQGVQHSRLSQHSQPDHFSANQHNSTDNSSVVIKYIPQDKQFTRKDLDIDEDRNEDLNMNYDFLEVPPRHVLTGNTALDGFSSSGSSQSSSTVIRPDTTDSKFNDTLKRIPLRTLETDREFTDRIRVSIVKSRLNAKSNSKSDSNSNTHEQFHMPPSPSPLPSPTDSEINDDKLNDYIDGILPSSPASPPRELDPSKMYALYDFNGPDPSHIELLKDDSVELLNDSDSYWWLVRRLNNGKVGFAPAEILETYGERLARLNCWKNEILEKGKGKANLSRDDLKLFEFNPSFTKHRSLDDLHVSDTSDNTGDSSRQSLNIDPPNTSVSSSIESHGGRVVSSSSSQLARKSSLKRAKSIVKKSVTFAGSLPNLPEEDTEEKQSVSSSPQKETMAPLVVPKRACKTNFLIKDLDVYNQKYQEIHSIIDPPPSPPFASSAGSIGSYSPSTNSDYDSEQDTWTPELKPKTKVKSKSSSSIEIGMKIRSFSENRADFLQKKTRPLQQNAELDKNRTHSDRTEKSDVPLSKSLQLLDDLIKNSPEFNSSREVKGSHFLDAAPATNQMKVDDQTIQKDQSIASTISSAASSTMFAQFQQLGDHNTLSSLTTADSFVGFTSSPHTSSSVLRTPTADTGTETNTEAGTETDDGSQSSGSTIVTEKLHPVTTEIFHPLMDHLEELEKMLSDMSINSAF</sequence>
<feature type="region of interest" description="Disordered" evidence="3">
    <location>
        <begin position="115"/>
        <end position="142"/>
    </location>
</feature>
<keyword evidence="6" id="KW-1185">Reference proteome</keyword>
<feature type="region of interest" description="Disordered" evidence="3">
    <location>
        <begin position="404"/>
        <end position="428"/>
    </location>
</feature>
<feature type="compositionally biased region" description="Low complexity" evidence="3">
    <location>
        <begin position="469"/>
        <end position="482"/>
    </location>
</feature>
<keyword evidence="1 2" id="KW-0728">SH3 domain</keyword>
<dbReference type="OrthoDB" id="196165at2759"/>
<organism evidence="5 6">
    <name type="scientific">Eeniella nana</name>
    <name type="common">Yeast</name>
    <name type="synonym">Brettanomyces nanus</name>
    <dbReference type="NCBI Taxonomy" id="13502"/>
    <lineage>
        <taxon>Eukaryota</taxon>
        <taxon>Fungi</taxon>
        <taxon>Dikarya</taxon>
        <taxon>Ascomycota</taxon>
        <taxon>Saccharomycotina</taxon>
        <taxon>Pichiomycetes</taxon>
        <taxon>Pichiales</taxon>
        <taxon>Pichiaceae</taxon>
        <taxon>Brettanomyces</taxon>
    </lineage>
</organism>
<dbReference type="GO" id="GO:0051286">
    <property type="term" value="C:cell tip"/>
    <property type="evidence" value="ECO:0007669"/>
    <property type="project" value="TreeGrafter"/>
</dbReference>
<feature type="domain" description="SH3" evidence="4">
    <location>
        <begin position="231"/>
        <end position="292"/>
    </location>
</feature>
<dbReference type="InterPro" id="IPR036028">
    <property type="entry name" value="SH3-like_dom_sf"/>
</dbReference>
<dbReference type="PROSITE" id="PS50002">
    <property type="entry name" value="SH3"/>
    <property type="match status" value="1"/>
</dbReference>
<evidence type="ECO:0000313" key="5">
    <source>
        <dbReference type="EMBL" id="QPG73462.1"/>
    </source>
</evidence>
<feature type="compositionally biased region" description="Low complexity" evidence="3">
    <location>
        <begin position="24"/>
        <end position="45"/>
    </location>
</feature>
<dbReference type="Proteomes" id="UP000662931">
    <property type="component" value="Chromosome 1"/>
</dbReference>
<dbReference type="SUPFAM" id="SSF50044">
    <property type="entry name" value="SH3-domain"/>
    <property type="match status" value="1"/>
</dbReference>
<feature type="region of interest" description="Disordered" evidence="3">
    <location>
        <begin position="531"/>
        <end position="559"/>
    </location>
</feature>
<dbReference type="PANTHER" id="PTHR47775:SF1">
    <property type="entry name" value="BUD SITE SELECTION PROTEIN 14"/>
    <property type="match status" value="1"/>
</dbReference>
<feature type="compositionally biased region" description="Basic and acidic residues" evidence="3">
    <location>
        <begin position="541"/>
        <end position="556"/>
    </location>
</feature>
<accession>A0A875S012</accession>
<reference evidence="5" key="1">
    <citation type="submission" date="2020-10" db="EMBL/GenBank/DDBJ databases">
        <authorList>
            <person name="Roach M.J.R."/>
        </authorList>
    </citation>
    <scope>NUCLEOTIDE SEQUENCE</scope>
    <source>
        <strain evidence="5">CBS 1945</strain>
    </source>
</reference>
<dbReference type="Pfam" id="PF00018">
    <property type="entry name" value="SH3_1"/>
    <property type="match status" value="1"/>
</dbReference>
<dbReference type="AlphaFoldDB" id="A0A875S012"/>
<dbReference type="Gene3D" id="2.30.30.40">
    <property type="entry name" value="SH3 Domains"/>
    <property type="match status" value="1"/>
</dbReference>
<feature type="compositionally biased region" description="Low complexity" evidence="3">
    <location>
        <begin position="372"/>
        <end position="382"/>
    </location>
</feature>
<evidence type="ECO:0000259" key="4">
    <source>
        <dbReference type="PROSITE" id="PS50002"/>
    </source>
</evidence>
<dbReference type="GO" id="GO:0030950">
    <property type="term" value="P:establishment or maintenance of actin cytoskeleton polarity"/>
    <property type="evidence" value="ECO:0007669"/>
    <property type="project" value="TreeGrafter"/>
</dbReference>
<dbReference type="GO" id="GO:0008104">
    <property type="term" value="P:intracellular protein localization"/>
    <property type="evidence" value="ECO:0007669"/>
    <property type="project" value="TreeGrafter"/>
</dbReference>